<keyword evidence="5 6" id="KW-0411">Iron-sulfur</keyword>
<evidence type="ECO:0000256" key="3">
    <source>
        <dbReference type="ARBA" id="ARBA00022737"/>
    </source>
</evidence>
<feature type="domain" description="4Fe-4S ferredoxin-type" evidence="7">
    <location>
        <begin position="8"/>
        <end position="38"/>
    </location>
</feature>
<dbReference type="PROSITE" id="PS00198">
    <property type="entry name" value="4FE4S_FER_1"/>
    <property type="match status" value="2"/>
</dbReference>
<evidence type="ECO:0000256" key="2">
    <source>
        <dbReference type="ARBA" id="ARBA00022723"/>
    </source>
</evidence>
<evidence type="ECO:0000256" key="1">
    <source>
        <dbReference type="ARBA" id="ARBA00022485"/>
    </source>
</evidence>
<protein>
    <recommendedName>
        <fullName evidence="6">Glycolate oxidase iron-sulfur subunit</fullName>
        <ecNumber evidence="6">1.1.99.14</ecNumber>
    </recommendedName>
</protein>
<evidence type="ECO:0000256" key="4">
    <source>
        <dbReference type="ARBA" id="ARBA00023004"/>
    </source>
</evidence>
<dbReference type="InterPro" id="IPR009051">
    <property type="entry name" value="Helical_ferredxn"/>
</dbReference>
<dbReference type="PROSITE" id="PS51379">
    <property type="entry name" value="4FE4S_FER_2"/>
    <property type="match status" value="2"/>
</dbReference>
<dbReference type="InterPro" id="IPR017900">
    <property type="entry name" value="4Fe4S_Fe_S_CS"/>
</dbReference>
<keyword evidence="6" id="KW-0813">Transport</keyword>
<accession>A0ABX0Y3M7</accession>
<dbReference type="EC" id="1.1.99.14" evidence="6"/>
<dbReference type="InterPro" id="IPR012257">
    <property type="entry name" value="Glc_ox_4Fe-4S"/>
</dbReference>
<reference evidence="8 9" key="1">
    <citation type="submission" date="2020-03" db="EMBL/GenBank/DDBJ databases">
        <title>WGS of the type strain of Planosporangium spp.</title>
        <authorList>
            <person name="Thawai C."/>
        </authorList>
    </citation>
    <scope>NUCLEOTIDE SEQUENCE [LARGE SCALE GENOMIC DNA]</scope>
    <source>
        <strain evidence="8 9">TBRC 5610</strain>
    </source>
</reference>
<gene>
    <name evidence="8" type="ORF">HC031_25205</name>
</gene>
<dbReference type="PANTHER" id="PTHR32479">
    <property type="entry name" value="GLYCOLATE OXIDASE IRON-SULFUR SUBUNIT"/>
    <property type="match status" value="1"/>
</dbReference>
<dbReference type="SUPFAM" id="SSF54862">
    <property type="entry name" value="4Fe-4S ferredoxins"/>
    <property type="match status" value="1"/>
</dbReference>
<keyword evidence="1 6" id="KW-0004">4Fe-4S</keyword>
<keyword evidence="2 6" id="KW-0479">Metal-binding</keyword>
<evidence type="ECO:0000256" key="5">
    <source>
        <dbReference type="ARBA" id="ARBA00023014"/>
    </source>
</evidence>
<dbReference type="Pfam" id="PF13183">
    <property type="entry name" value="Fer4_8"/>
    <property type="match status" value="1"/>
</dbReference>
<evidence type="ECO:0000259" key="7">
    <source>
        <dbReference type="PROSITE" id="PS51379"/>
    </source>
</evidence>
<keyword evidence="4 6" id="KW-0408">Iron</keyword>
<keyword evidence="3" id="KW-0677">Repeat</keyword>
<keyword evidence="6" id="KW-0249">Electron transport</keyword>
<keyword evidence="9" id="KW-1185">Reference proteome</keyword>
<evidence type="ECO:0000256" key="6">
    <source>
        <dbReference type="PIRNR" id="PIRNR000139"/>
    </source>
</evidence>
<dbReference type="Pfam" id="PF02754">
    <property type="entry name" value="CCG"/>
    <property type="match status" value="2"/>
</dbReference>
<dbReference type="PANTHER" id="PTHR32479:SF17">
    <property type="entry name" value="GLYCOLATE OXIDASE IRON-SULFUR SUBUNIT"/>
    <property type="match status" value="1"/>
</dbReference>
<dbReference type="Gene3D" id="1.10.1060.10">
    <property type="entry name" value="Alpha-helical ferredoxin"/>
    <property type="match status" value="1"/>
</dbReference>
<proteinExistence type="predicted"/>
<evidence type="ECO:0000313" key="8">
    <source>
        <dbReference type="EMBL" id="NJC72989.1"/>
    </source>
</evidence>
<dbReference type="EMBL" id="JAATVY010000024">
    <property type="protein sequence ID" value="NJC72989.1"/>
    <property type="molecule type" value="Genomic_DNA"/>
</dbReference>
<feature type="domain" description="4Fe-4S ferredoxin-type" evidence="7">
    <location>
        <begin position="59"/>
        <end position="90"/>
    </location>
</feature>
<sequence length="461" mass="49179">MAAFDDDHPPRADLINDCVHCGFCLPTCPTYALWGEEMDSPRGRIHLMSQGLGGEPLSDSMVTHFDRCLGCLACVTACPSGVRYDTLIADTRQQVERRHPRPLRDRALRAAIFALFPYPRRLRLLRGPLRAYQASGLRRLVGRTGLARHAPTLAMMESLAPTLSRPVRLPERIPPRGPRRAVVGMLTGCVQSAFFPDVNAATARVLAAEGCEVLIPRTQGCCGALSVHAGRRSEARAFARALIDAFSGGDLGHRDLDHRDLDYLVVNAAGCGSSLKEYGELLADDPAYAERAAALSARVRDLSELLVELGPVAPRHPLPVTVAYHDACHLAHGQGVRAQPRALLRAIPDLELREIADPELCCGSAGVWNLLNPEPARQLGERKARDVLATGARLLVTANPGCLMQIAAAVRRLGSATGDSTTGRCSAAGDSSATGGVAIGLAHTAQVLDASIRGLPVDALG</sequence>
<comment type="cofactor">
    <cofactor evidence="6">
        <name>[4Fe-4S] cluster</name>
        <dbReference type="ChEBI" id="CHEBI:49883"/>
    </cofactor>
    <text evidence="6">Binds 2 [4Fe-4S] clusters.</text>
</comment>
<comment type="function">
    <text evidence="6">Component of a complex that catalyzes the oxidation of glycolate to glyoxylate.</text>
</comment>
<comment type="caution">
    <text evidence="8">The sequence shown here is derived from an EMBL/GenBank/DDBJ whole genome shotgun (WGS) entry which is preliminary data.</text>
</comment>
<evidence type="ECO:0000313" key="9">
    <source>
        <dbReference type="Proteomes" id="UP000722989"/>
    </source>
</evidence>
<name>A0ABX0Y3M7_9ACTN</name>
<dbReference type="PIRSF" id="PIRSF000139">
    <property type="entry name" value="Glc_ox_4Fe-4S"/>
    <property type="match status" value="1"/>
</dbReference>
<comment type="catalytic activity">
    <reaction evidence="6">
        <text>(R)-lactate + A = pyruvate + AH2</text>
        <dbReference type="Rhea" id="RHEA:15089"/>
        <dbReference type="ChEBI" id="CHEBI:13193"/>
        <dbReference type="ChEBI" id="CHEBI:15361"/>
        <dbReference type="ChEBI" id="CHEBI:16004"/>
        <dbReference type="ChEBI" id="CHEBI:17499"/>
    </reaction>
</comment>
<dbReference type="RefSeq" id="WP_167927895.1">
    <property type="nucleotide sequence ID" value="NZ_JAATVY010000024.1"/>
</dbReference>
<comment type="catalytic activity">
    <reaction evidence="6">
        <text>glycolate + A = glyoxylate + AH2</text>
        <dbReference type="Rhea" id="RHEA:21264"/>
        <dbReference type="ChEBI" id="CHEBI:13193"/>
        <dbReference type="ChEBI" id="CHEBI:17499"/>
        <dbReference type="ChEBI" id="CHEBI:29805"/>
        <dbReference type="ChEBI" id="CHEBI:36655"/>
        <dbReference type="EC" id="1.1.99.14"/>
    </reaction>
</comment>
<dbReference type="InterPro" id="IPR004017">
    <property type="entry name" value="Cys_rich_dom"/>
</dbReference>
<dbReference type="InterPro" id="IPR017896">
    <property type="entry name" value="4Fe4S_Fe-S-bd"/>
</dbReference>
<dbReference type="Proteomes" id="UP000722989">
    <property type="component" value="Unassembled WGS sequence"/>
</dbReference>
<organism evidence="8 9">
    <name type="scientific">Planosporangium thailandense</name>
    <dbReference type="NCBI Taxonomy" id="765197"/>
    <lineage>
        <taxon>Bacteria</taxon>
        <taxon>Bacillati</taxon>
        <taxon>Actinomycetota</taxon>
        <taxon>Actinomycetes</taxon>
        <taxon>Micromonosporales</taxon>
        <taxon>Micromonosporaceae</taxon>
        <taxon>Planosporangium</taxon>
    </lineage>
</organism>